<organism evidence="1 2">
    <name type="scientific">Pseudoxanthomonas indica</name>
    <dbReference type="NCBI Taxonomy" id="428993"/>
    <lineage>
        <taxon>Bacteria</taxon>
        <taxon>Pseudomonadati</taxon>
        <taxon>Pseudomonadota</taxon>
        <taxon>Gammaproteobacteria</taxon>
        <taxon>Lysobacterales</taxon>
        <taxon>Lysobacteraceae</taxon>
        <taxon>Pseudoxanthomonas</taxon>
    </lineage>
</organism>
<dbReference type="RefSeq" id="WP_079722599.1">
    <property type="nucleotide sequence ID" value="NZ_BMCL01000003.1"/>
</dbReference>
<evidence type="ECO:0000313" key="2">
    <source>
        <dbReference type="Proteomes" id="UP000190341"/>
    </source>
</evidence>
<dbReference type="Proteomes" id="UP000190341">
    <property type="component" value="Unassembled WGS sequence"/>
</dbReference>
<dbReference type="OrthoDB" id="7061764at2"/>
<sequence length="131" mass="14980">MSHVPESPYRIRFSSTDFGLKAHVQGVNGRLDTTLAYWREIADEVRRVQAPCLLVVDDMEGEPPPPEHLLEFVQAMRGLGMEQVRVAYVEKHLEQIPQVELASIFASEHGFQGRVFADERSAVTWLRYGER</sequence>
<reference evidence="1 2" key="1">
    <citation type="submission" date="2017-02" db="EMBL/GenBank/DDBJ databases">
        <authorList>
            <person name="Peterson S.W."/>
        </authorList>
    </citation>
    <scope>NUCLEOTIDE SEQUENCE [LARGE SCALE GENOMIC DNA]</scope>
    <source>
        <strain evidence="1 2">P15</strain>
    </source>
</reference>
<dbReference type="AlphaFoldDB" id="A0A1T5IQE8"/>
<evidence type="ECO:0000313" key="1">
    <source>
        <dbReference type="EMBL" id="SKC41399.1"/>
    </source>
</evidence>
<protein>
    <recommendedName>
        <fullName evidence="3">SpoIIAA-like</fullName>
    </recommendedName>
</protein>
<evidence type="ECO:0008006" key="3">
    <source>
        <dbReference type="Google" id="ProtNLM"/>
    </source>
</evidence>
<dbReference type="EMBL" id="FUZV01000001">
    <property type="protein sequence ID" value="SKC41399.1"/>
    <property type="molecule type" value="Genomic_DNA"/>
</dbReference>
<name>A0A1T5IQE8_9GAMM</name>
<gene>
    <name evidence="1" type="ORF">SAMN06296058_0160</name>
</gene>
<keyword evidence="2" id="KW-1185">Reference proteome</keyword>
<accession>A0A1T5IQE8</accession>
<proteinExistence type="predicted"/>
<dbReference type="STRING" id="428993.SAMN06296058_0160"/>